<dbReference type="InterPro" id="IPR011009">
    <property type="entry name" value="Kinase-like_dom_sf"/>
</dbReference>
<evidence type="ECO:0000256" key="1">
    <source>
        <dbReference type="ARBA" id="ARBA00008874"/>
    </source>
</evidence>
<keyword evidence="3" id="KW-0067">ATP-binding</keyword>
<feature type="compositionally biased region" description="Pro residues" evidence="4">
    <location>
        <begin position="342"/>
        <end position="352"/>
    </location>
</feature>
<feature type="compositionally biased region" description="Basic residues" evidence="4">
    <location>
        <begin position="550"/>
        <end position="566"/>
    </location>
</feature>
<keyword evidence="5" id="KW-0472">Membrane</keyword>
<keyword evidence="2" id="KW-0547">Nucleotide-binding</keyword>
<dbReference type="Proteomes" id="UP000007967">
    <property type="component" value="Chromosome"/>
</dbReference>
<keyword evidence="8" id="KW-1185">Reference proteome</keyword>
<dbReference type="OrthoDB" id="3778994at2"/>
<comment type="similarity">
    <text evidence="1">Belongs to the protein kinase superfamily. STE Ser/Thr protein kinase family. STE20 subfamily.</text>
</comment>
<keyword evidence="7" id="KW-0418">Kinase</keyword>
<feature type="region of interest" description="Disordered" evidence="4">
    <location>
        <begin position="633"/>
        <end position="682"/>
    </location>
</feature>
<reference evidence="8" key="1">
    <citation type="submission" date="2009-09" db="EMBL/GenBank/DDBJ databases">
        <title>The complete genome of Kribbella flavida DSM 17836.</title>
        <authorList>
            <consortium name="US DOE Joint Genome Institute (JGI-PGF)"/>
            <person name="Lucas S."/>
            <person name="Copeland A."/>
            <person name="Lapidus A."/>
            <person name="Glavina del Rio T."/>
            <person name="Dalin E."/>
            <person name="Tice H."/>
            <person name="Bruce D."/>
            <person name="Goodwin L."/>
            <person name="Pitluck S."/>
            <person name="Kyrpides N."/>
            <person name="Mavromatis K."/>
            <person name="Ivanova N."/>
            <person name="Saunders E."/>
            <person name="Brettin T."/>
            <person name="Detter J.C."/>
            <person name="Han C."/>
            <person name="Larimer F."/>
            <person name="Land M."/>
            <person name="Hauser L."/>
            <person name="Markowitz V."/>
            <person name="Cheng J.-F."/>
            <person name="Hugenholtz P."/>
            <person name="Woyke T."/>
            <person name="Wu D."/>
            <person name="Pukall R."/>
            <person name="Klenk H.-P."/>
            <person name="Eisen J.A."/>
        </authorList>
    </citation>
    <scope>NUCLEOTIDE SEQUENCE [LARGE SCALE GENOMIC DNA]</scope>
    <source>
        <strain evidence="8">DSM 17836 / JCM 10339 / NBRC 14399</strain>
    </source>
</reference>
<evidence type="ECO:0000256" key="5">
    <source>
        <dbReference type="SAM" id="Phobius"/>
    </source>
</evidence>
<sequence>MALEDISGYSLRRRLGSGSAGTVWLVRDLASGRHAVLKRIPATAADSPATLDRDLSVLKAIQHPHIARLIEVRHSGPDRLLFTQYVPAGTLTALLERRGDLSLGELVTLVNPLADALATLHQAGLHHGRLTADNIMFDADGRPVITDAALHHLAPAATPADDLTALATLTYQAGGDPTTFPAELFTQPAPTLARQVLALAPPRALNLAFERTSIATAVDSSSTAATDTAPAPTPLNATPTTTRATPTTFSTAAPTAAGNATNPSVESAAINPHPADEPLTTGSTLDPLRALTVRRFPINSSRPQSASAHPSTPRPFAHPRPALAAQPPTNDPVRPTPAEYRPTPPGLTPAEPPATASAFATESQRPTPAPHSTPAASTGQRPTPAPDSSSTTTADQRSAPTPSFPPDRLSQRHTPPFDFADAHLASETPTPASDLSRVHPAIHGPTPAFGFGGADPASETPTPASGLGDVPADPRPTPTPGFGHADPTNHRSTPASDSPNAERAREPASFLPQFSPALHPNALPPTDAVTFLAPPADAPTRPSPTGRPSRSTRHRKRSTRTSHRTPSRTPRRDTNRRAHRDTTNRLSQILAASRRVPPSRRNAYGILAMAALAAVIVLAVALTTLGVFKTPTTNPAAASPPSPTPPPAPSASTTSSSAAPPPATPVSTPTTTPAMPSAPGDRTWLQTLQSLDNRRAHAFWTLNPTELDAVYSPGSRPWTADRALLASYKSQNVRISNLRLQIQHLQQEPGPGPTITLKVTDRLISATAHTRTGQRTQLAPGPPTTRRITLTPHGKTWRITTIAPA</sequence>
<keyword evidence="7" id="KW-0723">Serine/threonine-protein kinase</keyword>
<feature type="compositionally biased region" description="Basic and acidic residues" evidence="4">
    <location>
        <begin position="570"/>
        <end position="583"/>
    </location>
</feature>
<dbReference type="InterPro" id="IPR000719">
    <property type="entry name" value="Prot_kinase_dom"/>
</dbReference>
<evidence type="ECO:0000259" key="6">
    <source>
        <dbReference type="PROSITE" id="PS50011"/>
    </source>
</evidence>
<feature type="region of interest" description="Disordered" evidence="4">
    <location>
        <begin position="298"/>
        <end position="595"/>
    </location>
</feature>
<proteinExistence type="inferred from homology"/>
<feature type="domain" description="Protein kinase" evidence="6">
    <location>
        <begin position="9"/>
        <end position="317"/>
    </location>
</feature>
<evidence type="ECO:0000256" key="2">
    <source>
        <dbReference type="ARBA" id="ARBA00022741"/>
    </source>
</evidence>
<dbReference type="PROSITE" id="PS50011">
    <property type="entry name" value="PROTEIN_KINASE_DOM"/>
    <property type="match status" value="1"/>
</dbReference>
<dbReference type="Gene3D" id="1.10.510.10">
    <property type="entry name" value="Transferase(Phosphotransferase) domain 1"/>
    <property type="match status" value="1"/>
</dbReference>
<dbReference type="eggNOG" id="COG0515">
    <property type="taxonomic scope" value="Bacteria"/>
</dbReference>
<feature type="compositionally biased region" description="Low complexity" evidence="4">
    <location>
        <begin position="665"/>
        <end position="679"/>
    </location>
</feature>
<dbReference type="InterPro" id="IPR051931">
    <property type="entry name" value="PAK3-like"/>
</dbReference>
<dbReference type="SMART" id="SM00220">
    <property type="entry name" value="S_TKc"/>
    <property type="match status" value="1"/>
</dbReference>
<dbReference type="RefSeq" id="WP_012920308.1">
    <property type="nucleotide sequence ID" value="NC_013729.1"/>
</dbReference>
<dbReference type="GO" id="GO:0005524">
    <property type="term" value="F:ATP binding"/>
    <property type="evidence" value="ECO:0007669"/>
    <property type="project" value="UniProtKB-KW"/>
</dbReference>
<keyword evidence="5" id="KW-0812">Transmembrane</keyword>
<organism evidence="7 8">
    <name type="scientific">Kribbella flavida (strain DSM 17836 / JCM 10339 / NBRC 14399)</name>
    <dbReference type="NCBI Taxonomy" id="479435"/>
    <lineage>
        <taxon>Bacteria</taxon>
        <taxon>Bacillati</taxon>
        <taxon>Actinomycetota</taxon>
        <taxon>Actinomycetes</taxon>
        <taxon>Propionibacteriales</taxon>
        <taxon>Kribbellaceae</taxon>
        <taxon>Kribbella</taxon>
    </lineage>
</organism>
<accession>D2PYV8</accession>
<evidence type="ECO:0000313" key="8">
    <source>
        <dbReference type="Proteomes" id="UP000007967"/>
    </source>
</evidence>
<feature type="compositionally biased region" description="Low complexity" evidence="4">
    <location>
        <begin position="386"/>
        <end position="395"/>
    </location>
</feature>
<reference evidence="7 8" key="2">
    <citation type="journal article" date="2010" name="Stand. Genomic Sci.">
        <title>Complete genome sequence of Kribbella flavida type strain (IFO 14399).</title>
        <authorList>
            <person name="Pukall R."/>
            <person name="Lapidus A."/>
            <person name="Glavina Del Rio T."/>
            <person name="Copeland A."/>
            <person name="Tice H."/>
            <person name="Cheng J.-F."/>
            <person name="Lucas S."/>
            <person name="Chen F."/>
            <person name="Nolan M."/>
            <person name="LaButti K."/>
            <person name="Pati A."/>
            <person name="Ivanova N."/>
            <person name="Mavrommatis K."/>
            <person name="Mikhailova N."/>
            <person name="Pitluck S."/>
            <person name="Bruce D."/>
            <person name="Goodwin L."/>
            <person name="Land M."/>
            <person name="Hauser L."/>
            <person name="Chang Y.-J."/>
            <person name="Jeffries C.D."/>
            <person name="Chen A."/>
            <person name="Palaniappan K."/>
            <person name="Chain P."/>
            <person name="Rohde M."/>
            <person name="Goeker M."/>
            <person name="Bristow J."/>
            <person name="Eisen J.A."/>
            <person name="Markowitz V."/>
            <person name="Hugenholtz P."/>
            <person name="Kyrpides N.C."/>
            <person name="Klenk H.-P."/>
            <person name="Brettin T."/>
        </authorList>
    </citation>
    <scope>NUCLEOTIDE SEQUENCE [LARGE SCALE GENOMIC DNA]</scope>
    <source>
        <strain evidence="8">DSM 17836 / JCM 10339 / NBRC 14399</strain>
    </source>
</reference>
<feature type="transmembrane region" description="Helical" evidence="5">
    <location>
        <begin position="603"/>
        <end position="628"/>
    </location>
</feature>
<feature type="compositionally biased region" description="Pro residues" evidence="4">
    <location>
        <begin position="638"/>
        <end position="649"/>
    </location>
</feature>
<dbReference type="Pfam" id="PF00069">
    <property type="entry name" value="Pkinase"/>
    <property type="match status" value="1"/>
</dbReference>
<keyword evidence="5" id="KW-1133">Transmembrane helix</keyword>
<dbReference type="PANTHER" id="PTHR45832">
    <property type="entry name" value="SERINE/THREONINE-PROTEIN KINASE SAMKA-RELATED-RELATED"/>
    <property type="match status" value="1"/>
</dbReference>
<dbReference type="EMBL" id="CP001736">
    <property type="protein sequence ID" value="ADB31752.1"/>
    <property type="molecule type" value="Genomic_DNA"/>
</dbReference>
<dbReference type="PANTHER" id="PTHR45832:SF22">
    <property type="entry name" value="SERINE_THREONINE-PROTEIN KINASE SAMKA-RELATED"/>
    <property type="match status" value="1"/>
</dbReference>
<keyword evidence="7" id="KW-0808">Transferase</keyword>
<feature type="compositionally biased region" description="Polar residues" evidence="4">
    <location>
        <begin position="298"/>
        <end position="310"/>
    </location>
</feature>
<feature type="compositionally biased region" description="Low complexity" evidence="4">
    <location>
        <begin position="217"/>
        <end position="263"/>
    </location>
</feature>
<protein>
    <submittedName>
        <fullName evidence="7">Serine/threonine protein kinase</fullName>
    </submittedName>
</protein>
<dbReference type="HOGENOM" id="CLU_349781_0_0_11"/>
<dbReference type="Gene3D" id="3.30.200.20">
    <property type="entry name" value="Phosphorylase Kinase, domain 1"/>
    <property type="match status" value="1"/>
</dbReference>
<evidence type="ECO:0000256" key="3">
    <source>
        <dbReference type="ARBA" id="ARBA00022840"/>
    </source>
</evidence>
<evidence type="ECO:0000256" key="4">
    <source>
        <dbReference type="SAM" id="MobiDB-lite"/>
    </source>
</evidence>
<dbReference type="KEGG" id="kfl:Kfla_2686"/>
<name>D2PYV8_KRIFD</name>
<feature type="region of interest" description="Disordered" evidence="4">
    <location>
        <begin position="217"/>
        <end position="286"/>
    </location>
</feature>
<dbReference type="AlphaFoldDB" id="D2PYV8"/>
<feature type="compositionally biased region" description="Low complexity" evidence="4">
    <location>
        <begin position="539"/>
        <end position="549"/>
    </location>
</feature>
<gene>
    <name evidence="7" type="ordered locus">Kfla_2686</name>
</gene>
<dbReference type="eggNOG" id="COG5602">
    <property type="taxonomic scope" value="Bacteria"/>
</dbReference>
<evidence type="ECO:0000313" key="7">
    <source>
        <dbReference type="EMBL" id="ADB31752.1"/>
    </source>
</evidence>
<dbReference type="GO" id="GO:0004674">
    <property type="term" value="F:protein serine/threonine kinase activity"/>
    <property type="evidence" value="ECO:0007669"/>
    <property type="project" value="UniProtKB-KW"/>
</dbReference>
<dbReference type="SUPFAM" id="SSF56112">
    <property type="entry name" value="Protein kinase-like (PK-like)"/>
    <property type="match status" value="1"/>
</dbReference>
<dbReference type="STRING" id="479435.Kfla_2686"/>
<feature type="compositionally biased region" description="Polar residues" evidence="4">
    <location>
        <begin position="490"/>
        <end position="499"/>
    </location>
</feature>